<evidence type="ECO:0000313" key="7">
    <source>
        <dbReference type="EMBL" id="QJT09315.1"/>
    </source>
</evidence>
<keyword evidence="2" id="KW-0169">Cobalamin biosynthesis</keyword>
<keyword evidence="3 8" id="KW-0489">Methyltransferase</keyword>
<keyword evidence="4 8" id="KW-0808">Transferase</keyword>
<dbReference type="Gene3D" id="3.40.50.150">
    <property type="entry name" value="Vaccinia Virus protein VP39"/>
    <property type="match status" value="1"/>
</dbReference>
<dbReference type="InterPro" id="IPR029063">
    <property type="entry name" value="SAM-dependent_MTases_sf"/>
</dbReference>
<dbReference type="InterPro" id="IPR035996">
    <property type="entry name" value="4pyrrol_Methylase_sf"/>
</dbReference>
<dbReference type="OrthoDB" id="9787825at2"/>
<dbReference type="GO" id="GO:0008276">
    <property type="term" value="F:protein methyltransferase activity"/>
    <property type="evidence" value="ECO:0007669"/>
    <property type="project" value="InterPro"/>
</dbReference>
<gene>
    <name evidence="7" type="primary">cbiE</name>
    <name evidence="8" type="ORF">DQK91_13955</name>
    <name evidence="7" type="ORF">E8L03_10340</name>
</gene>
<dbReference type="AlphaFoldDB" id="A0A6P1ZIG4"/>
<dbReference type="InterPro" id="IPR006365">
    <property type="entry name" value="Cbl_synth_CobL"/>
</dbReference>
<dbReference type="InterPro" id="IPR000878">
    <property type="entry name" value="4pyrrol_Mease"/>
</dbReference>
<accession>A0A6P1ZIG4</accession>
<evidence type="ECO:0000256" key="1">
    <source>
        <dbReference type="ARBA" id="ARBA00004953"/>
    </source>
</evidence>
<evidence type="ECO:0000313" key="9">
    <source>
        <dbReference type="Proteomes" id="UP000434052"/>
    </source>
</evidence>
<dbReference type="InterPro" id="IPR014008">
    <property type="entry name" value="Cbl_synth_MTase_CbiT"/>
</dbReference>
<reference evidence="8 9" key="1">
    <citation type="submission" date="2018-06" db="EMBL/GenBank/DDBJ databases">
        <title>Complete genome of Desulfovibrio marinus P48SEP.</title>
        <authorList>
            <person name="Crispim J.S."/>
            <person name="Vidigal P.M.P."/>
            <person name="Silva L.C.F."/>
            <person name="Araujo L.C."/>
            <person name="Laguardia C.N."/>
            <person name="Dias R.S."/>
            <person name="Sousa M.P."/>
            <person name="Paula S.O."/>
            <person name="Silva C."/>
        </authorList>
    </citation>
    <scope>NUCLEOTIDE SEQUENCE [LARGE SCALE GENOMIC DNA]</scope>
    <source>
        <strain evidence="8 9">P48SEP</strain>
    </source>
</reference>
<organism evidence="8 9">
    <name type="scientific">Oceanidesulfovibrio marinus</name>
    <dbReference type="NCBI Taxonomy" id="370038"/>
    <lineage>
        <taxon>Bacteria</taxon>
        <taxon>Pseudomonadati</taxon>
        <taxon>Thermodesulfobacteriota</taxon>
        <taxon>Desulfovibrionia</taxon>
        <taxon>Desulfovibrionales</taxon>
        <taxon>Desulfovibrionaceae</taxon>
        <taxon>Oceanidesulfovibrio</taxon>
    </lineage>
</organism>
<reference evidence="7 10" key="2">
    <citation type="submission" date="2019-04" db="EMBL/GenBank/DDBJ databases">
        <title>Isolation and culture of sulfate reducing bacteria from the cold seep of the South China Sea.</title>
        <authorList>
            <person name="Sun C."/>
            <person name="Liu R."/>
        </authorList>
    </citation>
    <scope>NUCLEOTIDE SEQUENCE [LARGE SCALE GENOMIC DNA]</scope>
    <source>
        <strain evidence="7 10">CS1</strain>
    </source>
</reference>
<dbReference type="NCBIfam" id="TIGR02469">
    <property type="entry name" value="CbiT"/>
    <property type="match status" value="1"/>
</dbReference>
<proteinExistence type="predicted"/>
<evidence type="ECO:0000313" key="8">
    <source>
        <dbReference type="EMBL" id="TVM32809.1"/>
    </source>
</evidence>
<dbReference type="Pfam" id="PF00590">
    <property type="entry name" value="TP_methylase"/>
    <property type="match status" value="1"/>
</dbReference>
<dbReference type="GO" id="GO:0032259">
    <property type="term" value="P:methylation"/>
    <property type="evidence" value="ECO:0007669"/>
    <property type="project" value="UniProtKB-KW"/>
</dbReference>
<keyword evidence="5" id="KW-0949">S-adenosyl-L-methionine</keyword>
<dbReference type="UniPathway" id="UPA00148"/>
<dbReference type="PIRSF" id="PIRSF036428">
    <property type="entry name" value="CobL"/>
    <property type="match status" value="1"/>
</dbReference>
<dbReference type="InterPro" id="IPR014777">
    <property type="entry name" value="4pyrrole_Mease_sub1"/>
</dbReference>
<dbReference type="InterPro" id="IPR050714">
    <property type="entry name" value="Cobalamin_biosynth_MTase"/>
</dbReference>
<evidence type="ECO:0000259" key="6">
    <source>
        <dbReference type="Pfam" id="PF00590"/>
    </source>
</evidence>
<dbReference type="PANTHER" id="PTHR43182">
    <property type="entry name" value="COBALT-PRECORRIN-6B C(15)-METHYLTRANSFERASE (DECARBOXYLATING)"/>
    <property type="match status" value="1"/>
</dbReference>
<name>A0A6P1ZIG4_9BACT</name>
<sequence>MPAGSPAAQCRWGWLSLMRAGASSVWWNLTQRRKENSMALYVVGLGMDPGTLPEEHEERIYLAQVLVGGERQLAWYDDHPAEKIVVKAPVDPILDTIAERLKEGKEVVVVASGDPLYFGIADTLVRRFGQGEVDILPNISSLQAAAARIKIPWQEVVSVSLHGRENMGELLSMLMLHDRVAVLTDRRNIPSAIAQTLLERAVDEDAPHKQPFMLWVFEDMESDRERVTRYTLDEAAQTSFSRLNMVLVERTMPPPDELRIGIPDEEFSCESRVITKWPVRAVGLAGLGPVPGDVIWDLGAGCGAVSIEAAAIIRRGRIVAVERRGGRVADIRRNVARFGALIVEPVHGTVPECLDELPDPDKIFIGGGLSTTSEMLEHSAARLSPGGRLVIHCVLLDTLALTKAFLKQNNWPHEVTLIHPSQSRELAGDMHFKAYNPVFIISANKPE</sequence>
<dbReference type="SUPFAM" id="SSF53335">
    <property type="entry name" value="S-adenosyl-L-methionine-dependent methyltransferases"/>
    <property type="match status" value="1"/>
</dbReference>
<dbReference type="Gene3D" id="3.40.1010.10">
    <property type="entry name" value="Cobalt-precorrin-4 Transmethylase, Domain 1"/>
    <property type="match status" value="1"/>
</dbReference>
<protein>
    <submittedName>
        <fullName evidence="8">Bifunctional cobalt-precorrin-7 (C(5))-methyltransferase/cobalt-precorrin-6B (C(15))-methyltransferase</fullName>
    </submittedName>
    <submittedName>
        <fullName evidence="7">Precorrin-6y C5,15-methyltransferase (Decarboxylating) subunit CbiE</fullName>
    </submittedName>
</protein>
<dbReference type="SUPFAM" id="SSF53790">
    <property type="entry name" value="Tetrapyrrole methylase"/>
    <property type="match status" value="1"/>
</dbReference>
<dbReference type="GO" id="GO:0009236">
    <property type="term" value="P:cobalamin biosynthetic process"/>
    <property type="evidence" value="ECO:0007669"/>
    <property type="project" value="UniProtKB-UniPathway"/>
</dbReference>
<dbReference type="EMBL" id="CP039543">
    <property type="protein sequence ID" value="QJT09315.1"/>
    <property type="molecule type" value="Genomic_DNA"/>
</dbReference>
<dbReference type="NCBIfam" id="TIGR02467">
    <property type="entry name" value="CbiE"/>
    <property type="match status" value="1"/>
</dbReference>
<evidence type="ECO:0000256" key="5">
    <source>
        <dbReference type="ARBA" id="ARBA00022691"/>
    </source>
</evidence>
<comment type="pathway">
    <text evidence="1">Cofactor biosynthesis; adenosylcobalamin biosynthesis.</text>
</comment>
<evidence type="ECO:0000256" key="2">
    <source>
        <dbReference type="ARBA" id="ARBA00022573"/>
    </source>
</evidence>
<feature type="domain" description="Tetrapyrrole methylase" evidence="6">
    <location>
        <begin position="40"/>
        <end position="234"/>
    </location>
</feature>
<keyword evidence="10" id="KW-1185">Reference proteome</keyword>
<dbReference type="Proteomes" id="UP000434052">
    <property type="component" value="Unassembled WGS sequence"/>
</dbReference>
<evidence type="ECO:0000313" key="10">
    <source>
        <dbReference type="Proteomes" id="UP000503251"/>
    </source>
</evidence>
<evidence type="ECO:0000256" key="4">
    <source>
        <dbReference type="ARBA" id="ARBA00022679"/>
    </source>
</evidence>
<dbReference type="EMBL" id="QMIF01000009">
    <property type="protein sequence ID" value="TVM32809.1"/>
    <property type="molecule type" value="Genomic_DNA"/>
</dbReference>
<dbReference type="InterPro" id="IPR014776">
    <property type="entry name" value="4pyrrole_Mease_sub2"/>
</dbReference>
<dbReference type="InterPro" id="IPR012818">
    <property type="entry name" value="CbiE"/>
</dbReference>
<dbReference type="CDD" id="cd02440">
    <property type="entry name" value="AdoMet_MTases"/>
    <property type="match status" value="1"/>
</dbReference>
<dbReference type="Proteomes" id="UP000503251">
    <property type="component" value="Chromosome"/>
</dbReference>
<evidence type="ECO:0000256" key="3">
    <source>
        <dbReference type="ARBA" id="ARBA00022603"/>
    </source>
</evidence>
<dbReference type="Gene3D" id="3.30.950.10">
    <property type="entry name" value="Methyltransferase, Cobalt-precorrin-4 Transmethylase, Domain 2"/>
    <property type="match status" value="1"/>
</dbReference>
<dbReference type="PANTHER" id="PTHR43182:SF1">
    <property type="entry name" value="COBALT-PRECORRIN-7 C(5)-METHYLTRANSFERASE"/>
    <property type="match status" value="1"/>
</dbReference>
<dbReference type="CDD" id="cd11644">
    <property type="entry name" value="Precorrin-6Y-MT"/>
    <property type="match status" value="1"/>
</dbReference>